<evidence type="ECO:0000313" key="2">
    <source>
        <dbReference type="Proteomes" id="UP001206925"/>
    </source>
</evidence>
<keyword evidence="2" id="KW-1185">Reference proteome</keyword>
<evidence type="ECO:0000313" key="1">
    <source>
        <dbReference type="EMBL" id="KAI7725805.1"/>
    </source>
</evidence>
<organism evidence="1 2">
    <name type="scientific">Ambrosia artemisiifolia</name>
    <name type="common">Common ragweed</name>
    <dbReference type="NCBI Taxonomy" id="4212"/>
    <lineage>
        <taxon>Eukaryota</taxon>
        <taxon>Viridiplantae</taxon>
        <taxon>Streptophyta</taxon>
        <taxon>Embryophyta</taxon>
        <taxon>Tracheophyta</taxon>
        <taxon>Spermatophyta</taxon>
        <taxon>Magnoliopsida</taxon>
        <taxon>eudicotyledons</taxon>
        <taxon>Gunneridae</taxon>
        <taxon>Pentapetalae</taxon>
        <taxon>asterids</taxon>
        <taxon>campanulids</taxon>
        <taxon>Asterales</taxon>
        <taxon>Asteraceae</taxon>
        <taxon>Asteroideae</taxon>
        <taxon>Heliantheae alliance</taxon>
        <taxon>Heliantheae</taxon>
        <taxon>Ambrosia</taxon>
    </lineage>
</organism>
<accession>A0AAD5BM27</accession>
<dbReference type="EMBL" id="JAMZMK010011854">
    <property type="protein sequence ID" value="KAI7725805.1"/>
    <property type="molecule type" value="Genomic_DNA"/>
</dbReference>
<protein>
    <submittedName>
        <fullName evidence="1">Uncharacterized protein</fullName>
    </submittedName>
</protein>
<gene>
    <name evidence="1" type="ORF">M8C21_003794</name>
</gene>
<feature type="non-terminal residue" evidence="1">
    <location>
        <position position="1"/>
    </location>
</feature>
<sequence>RRKNAEVVAPSLVSVRRSSRLKARSSVMSPQTESSHTIKKHVNSITSQLIIWDKDRIQKALRELLLRWVQTRPSYAAISGQPEPHQSTMPRLKLPMLKHSSMSRIRLAKSNEVLPWSTASNCQMRFHEKIFNMADVIVSPMVGY</sequence>
<reference evidence="1" key="1">
    <citation type="submission" date="2022-06" db="EMBL/GenBank/DDBJ databases">
        <title>Uncovering the hologenomic basis of an extraordinary plant invasion.</title>
        <authorList>
            <person name="Bieker V.C."/>
            <person name="Martin M.D."/>
            <person name="Gilbert T."/>
            <person name="Hodgins K."/>
            <person name="Battlay P."/>
            <person name="Petersen B."/>
            <person name="Wilson J."/>
        </authorList>
    </citation>
    <scope>NUCLEOTIDE SEQUENCE</scope>
    <source>
        <strain evidence="1">AA19_3_7</strain>
        <tissue evidence="1">Leaf</tissue>
    </source>
</reference>
<proteinExistence type="predicted"/>
<name>A0AAD5BM27_AMBAR</name>
<dbReference type="Proteomes" id="UP001206925">
    <property type="component" value="Unassembled WGS sequence"/>
</dbReference>
<comment type="caution">
    <text evidence="1">The sequence shown here is derived from an EMBL/GenBank/DDBJ whole genome shotgun (WGS) entry which is preliminary data.</text>
</comment>
<feature type="non-terminal residue" evidence="1">
    <location>
        <position position="144"/>
    </location>
</feature>
<dbReference type="AlphaFoldDB" id="A0AAD5BM27"/>